<accession>A0ABQ3PT07</accession>
<name>A0ABQ3PT07_9ACTN</name>
<feature type="region of interest" description="Disordered" evidence="1">
    <location>
        <begin position="1"/>
        <end position="20"/>
    </location>
</feature>
<sequence length="78" mass="9069">MTRVARRKRYAEPRGSAVPAESVRGTRLRAWWESAWRMSDSQDQVRRTMKDACPAKVRVPSEPSSQMPPSRWRRTEPG</sequence>
<comment type="caution">
    <text evidence="2">The sequence shown here is derived from an EMBL/GenBank/DDBJ whole genome shotgun (WGS) entry which is preliminary data.</text>
</comment>
<organism evidence="2 3">
    <name type="scientific">Streptomyces hydrogenans</name>
    <dbReference type="NCBI Taxonomy" id="1873719"/>
    <lineage>
        <taxon>Bacteria</taxon>
        <taxon>Bacillati</taxon>
        <taxon>Actinomycetota</taxon>
        <taxon>Actinomycetes</taxon>
        <taxon>Kitasatosporales</taxon>
        <taxon>Streptomycetaceae</taxon>
        <taxon>Streptomyces</taxon>
    </lineage>
</organism>
<evidence type="ECO:0000313" key="2">
    <source>
        <dbReference type="EMBL" id="GHI28147.1"/>
    </source>
</evidence>
<feature type="region of interest" description="Disordered" evidence="1">
    <location>
        <begin position="57"/>
        <end position="78"/>
    </location>
</feature>
<protein>
    <submittedName>
        <fullName evidence="2">Uncharacterized protein</fullName>
    </submittedName>
</protein>
<evidence type="ECO:0000313" key="3">
    <source>
        <dbReference type="Proteomes" id="UP001052739"/>
    </source>
</evidence>
<keyword evidence="3" id="KW-1185">Reference proteome</keyword>
<reference evidence="2" key="1">
    <citation type="submission" date="2024-05" db="EMBL/GenBank/DDBJ databases">
        <title>Whole genome shotgun sequence of Streptomyces hydrogenans NBRC 13475.</title>
        <authorList>
            <person name="Komaki H."/>
            <person name="Tamura T."/>
        </authorList>
    </citation>
    <scope>NUCLEOTIDE SEQUENCE</scope>
    <source>
        <strain evidence="2">NBRC 13475</strain>
    </source>
</reference>
<gene>
    <name evidence="2" type="ORF">Shyd_95180</name>
</gene>
<dbReference type="Proteomes" id="UP001052739">
    <property type="component" value="Unassembled WGS sequence"/>
</dbReference>
<evidence type="ECO:0000256" key="1">
    <source>
        <dbReference type="SAM" id="MobiDB-lite"/>
    </source>
</evidence>
<dbReference type="EMBL" id="BNDW01000120">
    <property type="protein sequence ID" value="GHI28147.1"/>
    <property type="molecule type" value="Genomic_DNA"/>
</dbReference>
<proteinExistence type="predicted"/>